<comment type="caution">
    <text evidence="3">The sequence shown here is derived from an EMBL/GenBank/DDBJ whole genome shotgun (WGS) entry which is preliminary data.</text>
</comment>
<dbReference type="PANTHER" id="PTHR33886:SF11">
    <property type="entry name" value="WALL GLYCOSYL HYDROLASE YTER, PUTATIVE (AFU_ORTHOLOGUE AFUA_2G14630)-RELATED"/>
    <property type="match status" value="1"/>
</dbReference>
<dbReference type="Gene3D" id="1.50.10.10">
    <property type="match status" value="1"/>
</dbReference>
<dbReference type="PANTHER" id="PTHR33886">
    <property type="entry name" value="UNSATURATED RHAMNOGALACTURONAN HYDROLASE (EUROFUNG)"/>
    <property type="match status" value="1"/>
</dbReference>
<dbReference type="InterPro" id="IPR012341">
    <property type="entry name" value="6hp_glycosidase-like_sf"/>
</dbReference>
<keyword evidence="2" id="KW-0812">Transmembrane</keyword>
<dbReference type="InterPro" id="IPR008928">
    <property type="entry name" value="6-hairpin_glycosidase_sf"/>
</dbReference>
<keyword evidence="2" id="KW-0472">Membrane</keyword>
<dbReference type="GO" id="GO:0005975">
    <property type="term" value="P:carbohydrate metabolic process"/>
    <property type="evidence" value="ECO:0007669"/>
    <property type="project" value="InterPro"/>
</dbReference>
<gene>
    <name evidence="3" type="ORF">BAMA_17780</name>
</gene>
<dbReference type="OrthoDB" id="9807186at2"/>
<evidence type="ECO:0008006" key="5">
    <source>
        <dbReference type="Google" id="ProtNLM"/>
    </source>
</evidence>
<dbReference type="GO" id="GO:0016787">
    <property type="term" value="F:hydrolase activity"/>
    <property type="evidence" value="ECO:0007669"/>
    <property type="project" value="UniProtKB-KW"/>
</dbReference>
<dbReference type="Pfam" id="PF07470">
    <property type="entry name" value="Glyco_hydro_88"/>
    <property type="match status" value="1"/>
</dbReference>
<evidence type="ECO:0000313" key="3">
    <source>
        <dbReference type="EMBL" id="KEK20287.1"/>
    </source>
</evidence>
<name>A0A073K1G3_9BACI</name>
<dbReference type="InterPro" id="IPR052043">
    <property type="entry name" value="PolySaccharide_Degr_Enz"/>
</dbReference>
<evidence type="ECO:0000256" key="1">
    <source>
        <dbReference type="ARBA" id="ARBA00022801"/>
    </source>
</evidence>
<dbReference type="RefSeq" id="WP_034637695.1">
    <property type="nucleotide sequence ID" value="NZ_CBCSJC010000003.1"/>
</dbReference>
<dbReference type="STRING" id="574376.BAMA_17780"/>
<accession>A0A073K1G3</accession>
<sequence length="395" mass="45675">MILTGLIYSISFISLIIILIDIIPLMKDWALRIHIGRYEDKSQWNKAITKKGLRWLENIPKIKVTDNTRLVIIDMLQGNYTKSTIQYWQEASLILGLSETYKGEKDTKVQNKVLKFLDLKFDSNGQWIEKPENIDAAILAYAIMKLDFIDVCQYRPALDYTWEIIKKHTGADGTVEYRKFMNNYRYVDTIGFICPFLICYGIRFEKEECIDLAVKQIKEYEQYGMLNKHYIPCHVYEIEEKVPLGLYGWGRGLGWFAIGLIDSWNELPRDNEYKNKLEVIIRGFAEASMSFQKKDGSWGWTVTRDESRSDSSATATLAWYLLNAARIEGISKECLVSTEKAIGYLMRVTRRDGAVDFSQGDTKDIGIYSTLFNILPFTQGFCIRLISAYLNKNEG</sequence>
<dbReference type="Proteomes" id="UP000027822">
    <property type="component" value="Unassembled WGS sequence"/>
</dbReference>
<keyword evidence="4" id="KW-1185">Reference proteome</keyword>
<evidence type="ECO:0000313" key="4">
    <source>
        <dbReference type="Proteomes" id="UP000027822"/>
    </source>
</evidence>
<dbReference type="InterPro" id="IPR010905">
    <property type="entry name" value="Glyco_hydro_88"/>
</dbReference>
<dbReference type="EMBL" id="JOTN01000004">
    <property type="protein sequence ID" value="KEK20287.1"/>
    <property type="molecule type" value="Genomic_DNA"/>
</dbReference>
<protein>
    <recommendedName>
        <fullName evidence="5">Glycosyl hydrolase</fullName>
    </recommendedName>
</protein>
<dbReference type="SUPFAM" id="SSF48208">
    <property type="entry name" value="Six-hairpin glycosidases"/>
    <property type="match status" value="1"/>
</dbReference>
<evidence type="ECO:0000256" key="2">
    <source>
        <dbReference type="SAM" id="Phobius"/>
    </source>
</evidence>
<keyword evidence="1" id="KW-0378">Hydrolase</keyword>
<proteinExistence type="predicted"/>
<keyword evidence="2" id="KW-1133">Transmembrane helix</keyword>
<reference evidence="3 4" key="1">
    <citation type="submission" date="2014-06" db="EMBL/GenBank/DDBJ databases">
        <title>Draft genome sequence of Bacillus manliponensis JCM 15802 (MCCC 1A00708).</title>
        <authorList>
            <person name="Lai Q."/>
            <person name="Liu Y."/>
            <person name="Shao Z."/>
        </authorList>
    </citation>
    <scope>NUCLEOTIDE SEQUENCE [LARGE SCALE GENOMIC DNA]</scope>
    <source>
        <strain evidence="3 4">JCM 15802</strain>
    </source>
</reference>
<organism evidence="3 4">
    <name type="scientific">Bacillus manliponensis</name>
    <dbReference type="NCBI Taxonomy" id="574376"/>
    <lineage>
        <taxon>Bacteria</taxon>
        <taxon>Bacillati</taxon>
        <taxon>Bacillota</taxon>
        <taxon>Bacilli</taxon>
        <taxon>Bacillales</taxon>
        <taxon>Bacillaceae</taxon>
        <taxon>Bacillus</taxon>
        <taxon>Bacillus cereus group</taxon>
    </lineage>
</organism>
<dbReference type="eggNOG" id="COG4225">
    <property type="taxonomic scope" value="Bacteria"/>
</dbReference>
<dbReference type="AlphaFoldDB" id="A0A073K1G3"/>
<feature type="transmembrane region" description="Helical" evidence="2">
    <location>
        <begin position="6"/>
        <end position="26"/>
    </location>
</feature>